<accession>A0A1H8PY67</accession>
<dbReference type="AlphaFoldDB" id="A0A1H8PY67"/>
<dbReference type="PROSITE" id="PS50943">
    <property type="entry name" value="HTH_CROC1"/>
    <property type="match status" value="1"/>
</dbReference>
<dbReference type="SMART" id="SM00530">
    <property type="entry name" value="HTH_XRE"/>
    <property type="match status" value="1"/>
</dbReference>
<dbReference type="CDD" id="cd00093">
    <property type="entry name" value="HTH_XRE"/>
    <property type="match status" value="1"/>
</dbReference>
<dbReference type="Proteomes" id="UP000183898">
    <property type="component" value="Unassembled WGS sequence"/>
</dbReference>
<dbReference type="RefSeq" id="WP_074749190.1">
    <property type="nucleotide sequence ID" value="NZ_FOCT01000024.1"/>
</dbReference>
<dbReference type="InterPro" id="IPR010982">
    <property type="entry name" value="Lambda_DNA-bd_dom_sf"/>
</dbReference>
<evidence type="ECO:0000259" key="1">
    <source>
        <dbReference type="PROSITE" id="PS50943"/>
    </source>
</evidence>
<dbReference type="Pfam" id="PF13560">
    <property type="entry name" value="HTH_31"/>
    <property type="match status" value="1"/>
</dbReference>
<dbReference type="EMBL" id="FOCT01000024">
    <property type="protein sequence ID" value="SEO46962.1"/>
    <property type="molecule type" value="Genomic_DNA"/>
</dbReference>
<dbReference type="Gene3D" id="1.10.260.40">
    <property type="entry name" value="lambda repressor-like DNA-binding domains"/>
    <property type="match status" value="1"/>
</dbReference>
<evidence type="ECO:0000313" key="2">
    <source>
        <dbReference type="EMBL" id="SEO46962.1"/>
    </source>
</evidence>
<protein>
    <submittedName>
        <fullName evidence="2">Helix-turn-helix domain-containing protein</fullName>
    </submittedName>
</protein>
<organism evidence="2 3">
    <name type="scientific">Nitrosospira multiformis</name>
    <dbReference type="NCBI Taxonomy" id="1231"/>
    <lineage>
        <taxon>Bacteria</taxon>
        <taxon>Pseudomonadati</taxon>
        <taxon>Pseudomonadota</taxon>
        <taxon>Betaproteobacteria</taxon>
        <taxon>Nitrosomonadales</taxon>
        <taxon>Nitrosomonadaceae</taxon>
        <taxon>Nitrosospira</taxon>
    </lineage>
</organism>
<dbReference type="SUPFAM" id="SSF47413">
    <property type="entry name" value="lambda repressor-like DNA-binding domains"/>
    <property type="match status" value="1"/>
</dbReference>
<feature type="domain" description="HTH cro/C1-type" evidence="1">
    <location>
        <begin position="36"/>
        <end position="89"/>
    </location>
</feature>
<gene>
    <name evidence="2" type="ORF">SAMN05216404_12417</name>
</gene>
<evidence type="ECO:0000313" key="3">
    <source>
        <dbReference type="Proteomes" id="UP000183898"/>
    </source>
</evidence>
<name>A0A1H8PY67_9PROT</name>
<proteinExistence type="predicted"/>
<dbReference type="InterPro" id="IPR001387">
    <property type="entry name" value="Cro/C1-type_HTH"/>
</dbReference>
<sequence>MTKGPIFQEIWDNLPSDRKAQIEARTRKLEAEYLTLQELRRKAGLTQAGVSQELGMPQSNVSRLEKGSDMLLSTLRQYVEAIGGKLNLTVELPNKPPIRLNVLSDLVEHRPIMEDSRPQAPV</sequence>
<dbReference type="GO" id="GO:0003677">
    <property type="term" value="F:DNA binding"/>
    <property type="evidence" value="ECO:0007669"/>
    <property type="project" value="InterPro"/>
</dbReference>
<reference evidence="2 3" key="1">
    <citation type="submission" date="2016-10" db="EMBL/GenBank/DDBJ databases">
        <authorList>
            <person name="de Groot N.N."/>
        </authorList>
    </citation>
    <scope>NUCLEOTIDE SEQUENCE [LARGE SCALE GENOMIC DNA]</scope>
    <source>
        <strain evidence="2 3">Nl18</strain>
    </source>
</reference>